<accession>A0ABP8P238</accession>
<dbReference type="EMBL" id="BAABGP010000003">
    <property type="protein sequence ID" value="GAA4478201.1"/>
    <property type="molecule type" value="Genomic_DNA"/>
</dbReference>
<dbReference type="Proteomes" id="UP001500731">
    <property type="component" value="Unassembled WGS sequence"/>
</dbReference>
<comment type="caution">
    <text evidence="6">The sequence shown here is derived from an EMBL/GenBank/DDBJ whole genome shotgun (WGS) entry which is preliminary data.</text>
</comment>
<dbReference type="RefSeq" id="WP_345183445.1">
    <property type="nucleotide sequence ID" value="NZ_BAABGP010000003.1"/>
</dbReference>
<dbReference type="PANTHER" id="PTHR34139">
    <property type="entry name" value="UPF0331 PROTEIN MJ0127"/>
    <property type="match status" value="1"/>
</dbReference>
<protein>
    <submittedName>
        <fullName evidence="6">DUF86 domain-containing protein</fullName>
    </submittedName>
</protein>
<keyword evidence="5" id="KW-0378">Hydrolase</keyword>
<sequence>MTRPPRARLLDILASCEVIASHLSRADADEGLLFDALRIRLVEIGEAAKDLPADLTDTEPEIPWSLITRLRDQLAHRYFDTTHAIVFETARRDVPALALAVRRMLSASDNPTAG</sequence>
<keyword evidence="1" id="KW-0597">Phosphoprotein</keyword>
<evidence type="ECO:0000256" key="3">
    <source>
        <dbReference type="ARBA" id="ARBA00022722"/>
    </source>
</evidence>
<keyword evidence="3" id="KW-0540">Nuclease</keyword>
<keyword evidence="7" id="KW-1185">Reference proteome</keyword>
<keyword evidence="2" id="KW-1277">Toxin-antitoxin system</keyword>
<evidence type="ECO:0000313" key="6">
    <source>
        <dbReference type="EMBL" id="GAA4478201.1"/>
    </source>
</evidence>
<evidence type="ECO:0000256" key="5">
    <source>
        <dbReference type="ARBA" id="ARBA00022801"/>
    </source>
</evidence>
<dbReference type="Pfam" id="PF01934">
    <property type="entry name" value="HepT-like"/>
    <property type="match status" value="1"/>
</dbReference>
<gene>
    <name evidence="6" type="ORF">GCM10023171_02010</name>
</gene>
<evidence type="ECO:0000256" key="1">
    <source>
        <dbReference type="ARBA" id="ARBA00022553"/>
    </source>
</evidence>
<proteinExistence type="predicted"/>
<evidence type="ECO:0000313" key="7">
    <source>
        <dbReference type="Proteomes" id="UP001500731"/>
    </source>
</evidence>
<evidence type="ECO:0000256" key="2">
    <source>
        <dbReference type="ARBA" id="ARBA00022649"/>
    </source>
</evidence>
<keyword evidence="4" id="KW-0547">Nucleotide-binding</keyword>
<dbReference type="InterPro" id="IPR051813">
    <property type="entry name" value="HepT_RNase_toxin"/>
</dbReference>
<name>A0ABP8P238_9MICO</name>
<reference evidence="7" key="1">
    <citation type="journal article" date="2019" name="Int. J. Syst. Evol. Microbiol.">
        <title>The Global Catalogue of Microorganisms (GCM) 10K type strain sequencing project: providing services to taxonomists for standard genome sequencing and annotation.</title>
        <authorList>
            <consortium name="The Broad Institute Genomics Platform"/>
            <consortium name="The Broad Institute Genome Sequencing Center for Infectious Disease"/>
            <person name="Wu L."/>
            <person name="Ma J."/>
        </authorList>
    </citation>
    <scope>NUCLEOTIDE SEQUENCE [LARGE SCALE GENOMIC DNA]</scope>
    <source>
        <strain evidence="7">JCM 17839</strain>
    </source>
</reference>
<dbReference type="InterPro" id="IPR008201">
    <property type="entry name" value="HepT-like"/>
</dbReference>
<dbReference type="PANTHER" id="PTHR34139:SF1">
    <property type="entry name" value="RNASE MJ1380-RELATED"/>
    <property type="match status" value="1"/>
</dbReference>
<evidence type="ECO:0000256" key="4">
    <source>
        <dbReference type="ARBA" id="ARBA00022741"/>
    </source>
</evidence>
<organism evidence="6 7">
    <name type="scientific">Microbacterium panaciterrae</name>
    <dbReference type="NCBI Taxonomy" id="985759"/>
    <lineage>
        <taxon>Bacteria</taxon>
        <taxon>Bacillati</taxon>
        <taxon>Actinomycetota</taxon>
        <taxon>Actinomycetes</taxon>
        <taxon>Micrococcales</taxon>
        <taxon>Microbacteriaceae</taxon>
        <taxon>Microbacterium</taxon>
    </lineage>
</organism>